<evidence type="ECO:0000313" key="5">
    <source>
        <dbReference type="Proteomes" id="UP001597641"/>
    </source>
</evidence>
<keyword evidence="5" id="KW-1185">Reference proteome</keyword>
<proteinExistence type="inferred from homology"/>
<sequence length="120" mass="13739">MNSNSERGSVPAVNVRESSDAFELEVAVPGMTTQDFKVELDDNTLVISAQREDKHEEQNEKENYTRREFNYQSFVRTFSLPEKLVEGDKISANYHDGILHITVPKTEEAKVRPAKQIQIK</sequence>
<gene>
    <name evidence="4" type="ORF">ACFS7Z_20795</name>
</gene>
<dbReference type="CDD" id="cd06464">
    <property type="entry name" value="ACD_sHsps-like"/>
    <property type="match status" value="1"/>
</dbReference>
<dbReference type="InterPro" id="IPR002068">
    <property type="entry name" value="A-crystallin/Hsp20_dom"/>
</dbReference>
<dbReference type="Pfam" id="PF00011">
    <property type="entry name" value="HSP20"/>
    <property type="match status" value="1"/>
</dbReference>
<accession>A0ABW6BYE2</accession>
<comment type="similarity">
    <text evidence="1 2">Belongs to the small heat shock protein (HSP20) family.</text>
</comment>
<dbReference type="Gene3D" id="2.60.40.790">
    <property type="match status" value="1"/>
</dbReference>
<protein>
    <submittedName>
        <fullName evidence="4">Hsp20/alpha crystallin family protein</fullName>
    </submittedName>
</protein>
<evidence type="ECO:0000313" key="4">
    <source>
        <dbReference type="EMBL" id="MFD3002819.1"/>
    </source>
</evidence>
<evidence type="ECO:0000256" key="2">
    <source>
        <dbReference type="RuleBase" id="RU003616"/>
    </source>
</evidence>
<dbReference type="InterPro" id="IPR008978">
    <property type="entry name" value="HSP20-like_chaperone"/>
</dbReference>
<evidence type="ECO:0000259" key="3">
    <source>
        <dbReference type="PROSITE" id="PS01031"/>
    </source>
</evidence>
<reference evidence="5" key="1">
    <citation type="journal article" date="2019" name="Int. J. Syst. Evol. Microbiol.">
        <title>The Global Catalogue of Microorganisms (GCM) 10K type strain sequencing project: providing services to taxonomists for standard genome sequencing and annotation.</title>
        <authorList>
            <consortium name="The Broad Institute Genomics Platform"/>
            <consortium name="The Broad Institute Genome Sequencing Center for Infectious Disease"/>
            <person name="Wu L."/>
            <person name="Ma J."/>
        </authorList>
    </citation>
    <scope>NUCLEOTIDE SEQUENCE [LARGE SCALE GENOMIC DNA]</scope>
    <source>
        <strain evidence="5">KCTC 23984</strain>
    </source>
</reference>
<dbReference type="SUPFAM" id="SSF49764">
    <property type="entry name" value="HSP20-like chaperones"/>
    <property type="match status" value="1"/>
</dbReference>
<comment type="caution">
    <text evidence="4">The sequence shown here is derived from an EMBL/GenBank/DDBJ whole genome shotgun (WGS) entry which is preliminary data.</text>
</comment>
<feature type="domain" description="SHSP" evidence="3">
    <location>
        <begin position="4"/>
        <end position="120"/>
    </location>
</feature>
<dbReference type="PANTHER" id="PTHR11527">
    <property type="entry name" value="HEAT-SHOCK PROTEIN 20 FAMILY MEMBER"/>
    <property type="match status" value="1"/>
</dbReference>
<dbReference type="EMBL" id="JBHUOX010000020">
    <property type="protein sequence ID" value="MFD3002819.1"/>
    <property type="molecule type" value="Genomic_DNA"/>
</dbReference>
<dbReference type="Proteomes" id="UP001597641">
    <property type="component" value="Unassembled WGS sequence"/>
</dbReference>
<dbReference type="PROSITE" id="PS01031">
    <property type="entry name" value="SHSP"/>
    <property type="match status" value="1"/>
</dbReference>
<organism evidence="4 5">
    <name type="scientific">Pontibacter toksunensis</name>
    <dbReference type="NCBI Taxonomy" id="1332631"/>
    <lineage>
        <taxon>Bacteria</taxon>
        <taxon>Pseudomonadati</taxon>
        <taxon>Bacteroidota</taxon>
        <taxon>Cytophagia</taxon>
        <taxon>Cytophagales</taxon>
        <taxon>Hymenobacteraceae</taxon>
        <taxon>Pontibacter</taxon>
    </lineage>
</organism>
<name>A0ABW6BYE2_9BACT</name>
<evidence type="ECO:0000256" key="1">
    <source>
        <dbReference type="PROSITE-ProRule" id="PRU00285"/>
    </source>
</evidence>
<dbReference type="InterPro" id="IPR031107">
    <property type="entry name" value="Small_HSP"/>
</dbReference>